<dbReference type="CDD" id="cd00796">
    <property type="entry name" value="INT_Rci_Hp1_C"/>
    <property type="match status" value="1"/>
</dbReference>
<protein>
    <submittedName>
        <fullName evidence="7">Site-specific recombinase, phage integrase family</fullName>
    </submittedName>
</protein>
<dbReference type="EMBL" id="ACJW02000002">
    <property type="protein sequence ID" value="EEP68263.1"/>
    <property type="molecule type" value="Genomic_DNA"/>
</dbReference>
<evidence type="ECO:0000313" key="7">
    <source>
        <dbReference type="EMBL" id="EEP68263.1"/>
    </source>
</evidence>
<dbReference type="GO" id="GO:0006310">
    <property type="term" value="P:DNA recombination"/>
    <property type="evidence" value="ECO:0007669"/>
    <property type="project" value="UniProtKB-KW"/>
</dbReference>
<dbReference type="InterPro" id="IPR002104">
    <property type="entry name" value="Integrase_catalytic"/>
</dbReference>
<keyword evidence="2 4" id="KW-0238">DNA-binding</keyword>
<dbReference type="InterPro" id="IPR011010">
    <property type="entry name" value="DNA_brk_join_enz"/>
</dbReference>
<dbReference type="InterPro" id="IPR050090">
    <property type="entry name" value="Tyrosine_recombinase_XerCD"/>
</dbReference>
<evidence type="ECO:0000256" key="4">
    <source>
        <dbReference type="PROSITE-ProRule" id="PRU01248"/>
    </source>
</evidence>
<keyword evidence="1" id="KW-0229">DNA integration</keyword>
<comment type="caution">
    <text evidence="7">The sequence shown here is derived from an EMBL/GenBank/DDBJ whole genome shotgun (WGS) entry which is preliminary data.</text>
</comment>
<sequence length="379" mass="43696">MPIYQRKSGVWYIDIRAPSGSRIRQSTGTQNKQEAQKLHDKLKHDLWQQEKLDQKPLRLWEEAALRWLHEKQEKKSIQSDIYRLRGLSMFKGIYLHNLTRDLVMHSIAKTMQGKANATKNRYLALVRAILNKAANEWLWIDKAPKITLYREPKRRIRWLTPAEAERLIAALPEYMADMATFSLATGLRQSNVINLRWQQLDLQRGVAWVDASESKSGRAIGIALNQTALNVIQKQMGKHKEYVFTHSKGRRLHSISSRIWRNALAAAGISDFRWHDLRHTWASWLVQKGVPLNVLQEMGGWESIEMVQRYAHLAPEHLHRHAALLDDLAFTQDTKDTNWAHENNPSAKEKSLNDCLDFEKSGGSGGVRTHDQGIMSPLL</sequence>
<reference evidence="7" key="1">
    <citation type="submission" date="2009-04" db="EMBL/GenBank/DDBJ databases">
        <authorList>
            <person name="Weinstock G."/>
            <person name="Sodergren E."/>
            <person name="Clifton S."/>
            <person name="Fulton L."/>
            <person name="Fulton B."/>
            <person name="Courtney L."/>
            <person name="Fronick C."/>
            <person name="Harrison M."/>
            <person name="Strong C."/>
            <person name="Farmer C."/>
            <person name="Delahaunty K."/>
            <person name="Markovic C."/>
            <person name="Hall O."/>
            <person name="Minx P."/>
            <person name="Tomlinson C."/>
            <person name="Mitreva M."/>
            <person name="Nelson J."/>
            <person name="Hou S."/>
            <person name="Wollam A."/>
            <person name="Pepin K.H."/>
            <person name="Johnson M."/>
            <person name="Bhonagiri V."/>
            <person name="Nash W.E."/>
            <person name="Warren W."/>
            <person name="Chinwalla A."/>
            <person name="Mardis E.R."/>
            <person name="Wilson R.K."/>
        </authorList>
    </citation>
    <scope>NUCLEOTIDE SEQUENCE [LARGE SCALE GENOMIC DNA]</scope>
    <source>
        <strain evidence="7">ATCC 51147</strain>
    </source>
</reference>
<dbReference type="Gene3D" id="1.10.443.10">
    <property type="entry name" value="Intergrase catalytic core"/>
    <property type="match status" value="1"/>
</dbReference>
<dbReference type="Pfam" id="PF00589">
    <property type="entry name" value="Phage_integrase"/>
    <property type="match status" value="1"/>
</dbReference>
<name>C4GH25_9NEIS</name>
<evidence type="ECO:0000256" key="1">
    <source>
        <dbReference type="ARBA" id="ARBA00022908"/>
    </source>
</evidence>
<dbReference type="STRING" id="629741.GCWU000324_00153"/>
<dbReference type="InterPro" id="IPR044068">
    <property type="entry name" value="CB"/>
</dbReference>
<dbReference type="Proteomes" id="UP000003009">
    <property type="component" value="Unassembled WGS sequence"/>
</dbReference>
<evidence type="ECO:0000256" key="3">
    <source>
        <dbReference type="ARBA" id="ARBA00023172"/>
    </source>
</evidence>
<feature type="domain" description="Core-binding (CB)" evidence="6">
    <location>
        <begin position="58"/>
        <end position="134"/>
    </location>
</feature>
<dbReference type="InterPro" id="IPR013762">
    <property type="entry name" value="Integrase-like_cat_sf"/>
</dbReference>
<dbReference type="PROSITE" id="PS51898">
    <property type="entry name" value="TYR_RECOMBINASE"/>
    <property type="match status" value="1"/>
</dbReference>
<dbReference type="GO" id="GO:0003677">
    <property type="term" value="F:DNA binding"/>
    <property type="evidence" value="ECO:0007669"/>
    <property type="project" value="UniProtKB-UniRule"/>
</dbReference>
<evidence type="ECO:0000259" key="6">
    <source>
        <dbReference type="PROSITE" id="PS51900"/>
    </source>
</evidence>
<dbReference type="AlphaFoldDB" id="C4GH25"/>
<gene>
    <name evidence="7" type="ORF">GCWU000324_00153</name>
</gene>
<dbReference type="GO" id="GO:0015074">
    <property type="term" value="P:DNA integration"/>
    <property type="evidence" value="ECO:0007669"/>
    <property type="project" value="UniProtKB-KW"/>
</dbReference>
<feature type="domain" description="Tyr recombinase" evidence="5">
    <location>
        <begin position="154"/>
        <end position="323"/>
    </location>
</feature>
<proteinExistence type="predicted"/>
<dbReference type="PANTHER" id="PTHR30349">
    <property type="entry name" value="PHAGE INTEGRASE-RELATED"/>
    <property type="match status" value="1"/>
</dbReference>
<evidence type="ECO:0000256" key="2">
    <source>
        <dbReference type="ARBA" id="ARBA00023125"/>
    </source>
</evidence>
<keyword evidence="8" id="KW-1185">Reference proteome</keyword>
<dbReference type="HOGENOM" id="CLU_027562_17_7_4"/>
<dbReference type="PROSITE" id="PS51900">
    <property type="entry name" value="CB"/>
    <property type="match status" value="1"/>
</dbReference>
<evidence type="ECO:0000313" key="8">
    <source>
        <dbReference type="Proteomes" id="UP000003009"/>
    </source>
</evidence>
<accession>C4GH25</accession>
<keyword evidence="3" id="KW-0233">DNA recombination</keyword>
<organism evidence="7 8">
    <name type="scientific">Kingella oralis ATCC 51147</name>
    <dbReference type="NCBI Taxonomy" id="629741"/>
    <lineage>
        <taxon>Bacteria</taxon>
        <taxon>Pseudomonadati</taxon>
        <taxon>Pseudomonadota</taxon>
        <taxon>Betaproteobacteria</taxon>
        <taxon>Neisseriales</taxon>
        <taxon>Neisseriaceae</taxon>
        <taxon>Kingella</taxon>
    </lineage>
</organism>
<evidence type="ECO:0000259" key="5">
    <source>
        <dbReference type="PROSITE" id="PS51898"/>
    </source>
</evidence>
<dbReference type="PANTHER" id="PTHR30349:SF64">
    <property type="entry name" value="PROPHAGE INTEGRASE INTD-RELATED"/>
    <property type="match status" value="1"/>
</dbReference>
<dbReference type="SUPFAM" id="SSF56349">
    <property type="entry name" value="DNA breaking-rejoining enzymes"/>
    <property type="match status" value="1"/>
</dbReference>